<feature type="compositionally biased region" description="Acidic residues" evidence="1">
    <location>
        <begin position="41"/>
        <end position="51"/>
    </location>
</feature>
<keyword evidence="3" id="KW-1185">Reference proteome</keyword>
<gene>
    <name evidence="2" type="ORF">C493_09001</name>
</gene>
<organism evidence="2 3">
    <name type="scientific">Natronolimnohabitans innermongolicus JCM 12255</name>
    <dbReference type="NCBI Taxonomy" id="1227499"/>
    <lineage>
        <taxon>Archaea</taxon>
        <taxon>Methanobacteriati</taxon>
        <taxon>Methanobacteriota</taxon>
        <taxon>Stenosarchaea group</taxon>
        <taxon>Halobacteria</taxon>
        <taxon>Halobacteriales</taxon>
        <taxon>Natrialbaceae</taxon>
        <taxon>Natronolimnohabitans</taxon>
    </lineage>
</organism>
<feature type="region of interest" description="Disordered" evidence="1">
    <location>
        <begin position="1"/>
        <end position="80"/>
    </location>
</feature>
<dbReference type="STRING" id="1227499.C493_09001"/>
<comment type="caution">
    <text evidence="2">The sequence shown here is derived from an EMBL/GenBank/DDBJ whole genome shotgun (WGS) entry which is preliminary data.</text>
</comment>
<evidence type="ECO:0000256" key="1">
    <source>
        <dbReference type="SAM" id="MobiDB-lite"/>
    </source>
</evidence>
<dbReference type="EMBL" id="AOHZ01000041">
    <property type="protein sequence ID" value="ELY57608.1"/>
    <property type="molecule type" value="Genomic_DNA"/>
</dbReference>
<dbReference type="Proteomes" id="UP000011602">
    <property type="component" value="Unassembled WGS sequence"/>
</dbReference>
<accession>L9XAH8</accession>
<feature type="compositionally biased region" description="Polar residues" evidence="1">
    <location>
        <begin position="9"/>
        <end position="29"/>
    </location>
</feature>
<feature type="compositionally biased region" description="Polar residues" evidence="1">
    <location>
        <begin position="56"/>
        <end position="78"/>
    </location>
</feature>
<dbReference type="AlphaFoldDB" id="L9XAH8"/>
<proteinExistence type="predicted"/>
<reference evidence="2 3" key="1">
    <citation type="journal article" date="2014" name="PLoS Genet.">
        <title>Phylogenetically driven sequencing of extremely halophilic archaea reveals strategies for static and dynamic osmo-response.</title>
        <authorList>
            <person name="Becker E.A."/>
            <person name="Seitzer P.M."/>
            <person name="Tritt A."/>
            <person name="Larsen D."/>
            <person name="Krusor M."/>
            <person name="Yao A.I."/>
            <person name="Wu D."/>
            <person name="Madern D."/>
            <person name="Eisen J.A."/>
            <person name="Darling A.E."/>
            <person name="Facciotti M.T."/>
        </authorList>
    </citation>
    <scope>NUCLEOTIDE SEQUENCE [LARGE SCALE GENOMIC DNA]</scope>
    <source>
        <strain evidence="2 3">JCM 12255</strain>
    </source>
</reference>
<protein>
    <submittedName>
        <fullName evidence="2">Uncharacterized protein</fullName>
    </submittedName>
</protein>
<name>L9XAH8_9EURY</name>
<evidence type="ECO:0000313" key="3">
    <source>
        <dbReference type="Proteomes" id="UP000011602"/>
    </source>
</evidence>
<sequence>MGFAGTAAASDQSNHAELDQDQSTTQVAEASSDDSFAIALDFDDNDNDNDDGPVANTGNSVTQNATNEQTGEVTQTNENVEDSLFLDFGGI</sequence>
<evidence type="ECO:0000313" key="2">
    <source>
        <dbReference type="EMBL" id="ELY57608.1"/>
    </source>
</evidence>